<evidence type="ECO:0000259" key="1">
    <source>
        <dbReference type="PROSITE" id="PS51462"/>
    </source>
</evidence>
<dbReference type="EMBL" id="LBUP01000007">
    <property type="protein sequence ID" value="KKQ65982.1"/>
    <property type="molecule type" value="Genomic_DNA"/>
</dbReference>
<dbReference type="PANTHER" id="PTHR43736">
    <property type="entry name" value="ADP-RIBOSE PYROPHOSPHATASE"/>
    <property type="match status" value="1"/>
</dbReference>
<comment type="caution">
    <text evidence="2">The sequence shown here is derived from an EMBL/GenBank/DDBJ whole genome shotgun (WGS) entry which is preliminary data.</text>
</comment>
<protein>
    <submittedName>
        <fullName evidence="2">NUDIX hydrolase</fullName>
    </submittedName>
</protein>
<sequence length="162" mass="18368">MQDTKYPLTPEEFKSIYSKVPRFCVEVIVETDEGIILTKRSIEPGIGQWHIPGGTVFFGESVEDAVRRVAKNELGIEVDIKGMIGVIEYPHLHKDGYFGWPFGLAILTRIKSGEIRGSEQGEEVKAFKEFPENTIKDQKIFLEKVLQGSCDDPDCEEDHDKH</sequence>
<dbReference type="PANTHER" id="PTHR43736:SF1">
    <property type="entry name" value="DIHYDRONEOPTERIN TRIPHOSPHATE DIPHOSPHATASE"/>
    <property type="match status" value="1"/>
</dbReference>
<organism evidence="2 3">
    <name type="scientific">Candidatus Daviesbacteria bacterium GW2011_GWA2_38_24</name>
    <dbReference type="NCBI Taxonomy" id="1618422"/>
    <lineage>
        <taxon>Bacteria</taxon>
        <taxon>Candidatus Daviesiibacteriota</taxon>
    </lineage>
</organism>
<evidence type="ECO:0000313" key="3">
    <source>
        <dbReference type="Proteomes" id="UP000034235"/>
    </source>
</evidence>
<evidence type="ECO:0000313" key="2">
    <source>
        <dbReference type="EMBL" id="KKQ65982.1"/>
    </source>
</evidence>
<dbReference type="Gene3D" id="3.90.79.10">
    <property type="entry name" value="Nucleoside Triphosphate Pyrophosphohydrolase"/>
    <property type="match status" value="1"/>
</dbReference>
<proteinExistence type="predicted"/>
<dbReference type="GO" id="GO:0016787">
    <property type="term" value="F:hydrolase activity"/>
    <property type="evidence" value="ECO:0007669"/>
    <property type="project" value="UniProtKB-KW"/>
</dbReference>
<feature type="domain" description="Nudix hydrolase" evidence="1">
    <location>
        <begin position="18"/>
        <end position="162"/>
    </location>
</feature>
<dbReference type="AlphaFoldDB" id="A0A0G0JGX6"/>
<dbReference type="SUPFAM" id="SSF55811">
    <property type="entry name" value="Nudix"/>
    <property type="match status" value="1"/>
</dbReference>
<reference evidence="2 3" key="1">
    <citation type="journal article" date="2015" name="Nature">
        <title>rRNA introns, odd ribosomes, and small enigmatic genomes across a large radiation of phyla.</title>
        <authorList>
            <person name="Brown C.T."/>
            <person name="Hug L.A."/>
            <person name="Thomas B.C."/>
            <person name="Sharon I."/>
            <person name="Castelle C.J."/>
            <person name="Singh A."/>
            <person name="Wilkins M.J."/>
            <person name="Williams K.H."/>
            <person name="Banfield J.F."/>
        </authorList>
    </citation>
    <scope>NUCLEOTIDE SEQUENCE [LARGE SCALE GENOMIC DNA]</scope>
</reference>
<dbReference type="PROSITE" id="PS51462">
    <property type="entry name" value="NUDIX"/>
    <property type="match status" value="1"/>
</dbReference>
<dbReference type="InterPro" id="IPR015797">
    <property type="entry name" value="NUDIX_hydrolase-like_dom_sf"/>
</dbReference>
<dbReference type="InterPro" id="IPR000086">
    <property type="entry name" value="NUDIX_hydrolase_dom"/>
</dbReference>
<dbReference type="Proteomes" id="UP000034235">
    <property type="component" value="Unassembled WGS sequence"/>
</dbReference>
<gene>
    <name evidence="2" type="ORF">US86_C0007G0027</name>
</gene>
<dbReference type="Pfam" id="PF00293">
    <property type="entry name" value="NUDIX"/>
    <property type="match status" value="1"/>
</dbReference>
<keyword evidence="2" id="KW-0378">Hydrolase</keyword>
<name>A0A0G0JGX6_9BACT</name>
<accession>A0A0G0JGX6</accession>